<gene>
    <name evidence="1" type="ORF">NDU88_004387</name>
</gene>
<evidence type="ECO:0000313" key="1">
    <source>
        <dbReference type="EMBL" id="KAJ1163935.1"/>
    </source>
</evidence>
<name>A0AAV7SIS0_PLEWA</name>
<keyword evidence="2" id="KW-1185">Reference proteome</keyword>
<dbReference type="Proteomes" id="UP001066276">
    <property type="component" value="Chromosome 4_2"/>
</dbReference>
<dbReference type="EMBL" id="JANPWB010000008">
    <property type="protein sequence ID" value="KAJ1163935.1"/>
    <property type="molecule type" value="Genomic_DNA"/>
</dbReference>
<dbReference type="AlphaFoldDB" id="A0AAV7SIS0"/>
<evidence type="ECO:0000313" key="2">
    <source>
        <dbReference type="Proteomes" id="UP001066276"/>
    </source>
</evidence>
<proteinExistence type="predicted"/>
<organism evidence="1 2">
    <name type="scientific">Pleurodeles waltl</name>
    <name type="common">Iberian ribbed newt</name>
    <dbReference type="NCBI Taxonomy" id="8319"/>
    <lineage>
        <taxon>Eukaryota</taxon>
        <taxon>Metazoa</taxon>
        <taxon>Chordata</taxon>
        <taxon>Craniata</taxon>
        <taxon>Vertebrata</taxon>
        <taxon>Euteleostomi</taxon>
        <taxon>Amphibia</taxon>
        <taxon>Batrachia</taxon>
        <taxon>Caudata</taxon>
        <taxon>Salamandroidea</taxon>
        <taxon>Salamandridae</taxon>
        <taxon>Pleurodelinae</taxon>
        <taxon>Pleurodeles</taxon>
    </lineage>
</organism>
<accession>A0AAV7SIS0</accession>
<protein>
    <submittedName>
        <fullName evidence="1">Uncharacterized protein</fullName>
    </submittedName>
</protein>
<sequence length="68" mass="7169">MELHGGLLIKLEVSGGSRTVGVVAWRGASQNRVEIQEDGTMALICQHVTIESMETADAEEAEVVGTGT</sequence>
<reference evidence="1" key="1">
    <citation type="journal article" date="2022" name="bioRxiv">
        <title>Sequencing and chromosome-scale assembly of the giantPleurodeles waltlgenome.</title>
        <authorList>
            <person name="Brown T."/>
            <person name="Elewa A."/>
            <person name="Iarovenko S."/>
            <person name="Subramanian E."/>
            <person name="Araus A.J."/>
            <person name="Petzold A."/>
            <person name="Susuki M."/>
            <person name="Suzuki K.-i.T."/>
            <person name="Hayashi T."/>
            <person name="Toyoda A."/>
            <person name="Oliveira C."/>
            <person name="Osipova E."/>
            <person name="Leigh N.D."/>
            <person name="Simon A."/>
            <person name="Yun M.H."/>
        </authorList>
    </citation>
    <scope>NUCLEOTIDE SEQUENCE</scope>
    <source>
        <strain evidence="1">20211129_DDA</strain>
        <tissue evidence="1">Liver</tissue>
    </source>
</reference>
<comment type="caution">
    <text evidence="1">The sequence shown here is derived from an EMBL/GenBank/DDBJ whole genome shotgun (WGS) entry which is preliminary data.</text>
</comment>